<evidence type="ECO:0000256" key="3">
    <source>
        <dbReference type="ARBA" id="ARBA00022630"/>
    </source>
</evidence>
<comment type="similarity">
    <text evidence="2">Belongs to the FAD-binding oxidoreductase/transferase type 4 family.</text>
</comment>
<dbReference type="GO" id="GO:0016491">
    <property type="term" value="F:oxidoreductase activity"/>
    <property type="evidence" value="ECO:0007669"/>
    <property type="project" value="UniProtKB-KW"/>
</dbReference>
<comment type="cofactor">
    <cofactor evidence="1">
        <name>FAD</name>
        <dbReference type="ChEBI" id="CHEBI:57692"/>
    </cofactor>
</comment>
<protein>
    <submittedName>
        <fullName evidence="7">Putative FAD-linked oxidoreductase</fullName>
        <ecNumber evidence="7">1.-.-.-</ecNumber>
    </submittedName>
</protein>
<gene>
    <name evidence="7" type="ORF">RT761_00853</name>
</gene>
<feature type="domain" description="FAD-binding PCMH-type" evidence="6">
    <location>
        <begin position="42"/>
        <end position="220"/>
    </location>
</feature>
<dbReference type="GO" id="GO:0071949">
    <property type="term" value="F:FAD binding"/>
    <property type="evidence" value="ECO:0007669"/>
    <property type="project" value="InterPro"/>
</dbReference>
<dbReference type="Gene3D" id="1.10.45.10">
    <property type="entry name" value="Vanillyl-alcohol Oxidase, Chain A, domain 4"/>
    <property type="match status" value="1"/>
</dbReference>
<keyword evidence="5 7" id="KW-0560">Oxidoreductase</keyword>
<dbReference type="InterPro" id="IPR016171">
    <property type="entry name" value="Vanillyl_alc_oxidase_C-sub2"/>
</dbReference>
<dbReference type="InterPro" id="IPR004113">
    <property type="entry name" value="FAD-bd_oxidored_4_C"/>
</dbReference>
<dbReference type="InterPro" id="IPR016167">
    <property type="entry name" value="FAD-bd_PCMH_sub1"/>
</dbReference>
<evidence type="ECO:0000256" key="2">
    <source>
        <dbReference type="ARBA" id="ARBA00008000"/>
    </source>
</evidence>
<dbReference type="SUPFAM" id="SSF56176">
    <property type="entry name" value="FAD-binding/transporter-associated domain-like"/>
    <property type="match status" value="1"/>
</dbReference>
<evidence type="ECO:0000259" key="6">
    <source>
        <dbReference type="PROSITE" id="PS51387"/>
    </source>
</evidence>
<evidence type="ECO:0000256" key="4">
    <source>
        <dbReference type="ARBA" id="ARBA00022827"/>
    </source>
</evidence>
<dbReference type="PANTHER" id="PTHR42934">
    <property type="entry name" value="GLYCOLATE OXIDASE SUBUNIT GLCD"/>
    <property type="match status" value="1"/>
</dbReference>
<keyword evidence="3" id="KW-0285">Flavoprotein</keyword>
<evidence type="ECO:0000256" key="5">
    <source>
        <dbReference type="ARBA" id="ARBA00023002"/>
    </source>
</evidence>
<dbReference type="InterPro" id="IPR051914">
    <property type="entry name" value="FAD-linked_OxidoTrans_Type4"/>
</dbReference>
<dbReference type="Gene3D" id="3.30.70.2740">
    <property type="match status" value="1"/>
</dbReference>
<dbReference type="FunFam" id="3.30.70.2740:FF:000001">
    <property type="entry name" value="D-lactate dehydrogenase mitochondrial"/>
    <property type="match status" value="1"/>
</dbReference>
<dbReference type="RefSeq" id="WP_218112833.1">
    <property type="nucleotide sequence ID" value="NZ_CP065383.1"/>
</dbReference>
<evidence type="ECO:0000313" key="8">
    <source>
        <dbReference type="Proteomes" id="UP000594463"/>
    </source>
</evidence>
<dbReference type="AlphaFoldDB" id="A0A7T1AKL1"/>
<dbReference type="InterPro" id="IPR016166">
    <property type="entry name" value="FAD-bd_PCMH"/>
</dbReference>
<dbReference type="SUPFAM" id="SSF55103">
    <property type="entry name" value="FAD-linked oxidases, C-terminal domain"/>
    <property type="match status" value="1"/>
</dbReference>
<proteinExistence type="inferred from homology"/>
<evidence type="ECO:0000313" key="7">
    <source>
        <dbReference type="EMBL" id="QPM67642.1"/>
    </source>
</evidence>
<dbReference type="Pfam" id="PF01565">
    <property type="entry name" value="FAD_binding_4"/>
    <property type="match status" value="1"/>
</dbReference>
<dbReference type="InterPro" id="IPR006094">
    <property type="entry name" value="Oxid_FAD_bind_N"/>
</dbReference>
<dbReference type="InterPro" id="IPR016169">
    <property type="entry name" value="FAD-bd_PCMH_sub2"/>
</dbReference>
<dbReference type="EMBL" id="CP065383">
    <property type="protein sequence ID" value="QPM67642.1"/>
    <property type="molecule type" value="Genomic_DNA"/>
</dbReference>
<reference evidence="7 8" key="1">
    <citation type="journal article" date="2021" name="Nat. Commun.">
        <title>Isolation of a member of the candidate phylum Atribacteria reveals a unique cell membrane structure.</title>
        <authorList>
            <person name="Taiki K."/>
            <person name="Nobu M.K."/>
            <person name="Kusada H."/>
            <person name="Meng X.-Y."/>
            <person name="Hosoki N."/>
            <person name="Uematsu K."/>
            <person name="Yoshioka H."/>
            <person name="Kamagata Y."/>
            <person name="Tamaki H."/>
        </authorList>
    </citation>
    <scope>NUCLEOTIDE SEQUENCE [LARGE SCALE GENOMIC DNA]</scope>
    <source>
        <strain evidence="7 8">RT761</strain>
    </source>
</reference>
<keyword evidence="8" id="KW-1185">Reference proteome</keyword>
<dbReference type="Gene3D" id="3.30.70.2190">
    <property type="match status" value="1"/>
</dbReference>
<dbReference type="InterPro" id="IPR036318">
    <property type="entry name" value="FAD-bd_PCMH-like_sf"/>
</dbReference>
<keyword evidence="4" id="KW-0274">FAD</keyword>
<dbReference type="FunFam" id="1.10.45.10:FF:000001">
    <property type="entry name" value="D-lactate dehydrogenase mitochondrial"/>
    <property type="match status" value="1"/>
</dbReference>
<dbReference type="Gene3D" id="3.30.43.10">
    <property type="entry name" value="Uridine Diphospho-n-acetylenolpyruvylglucosamine Reductase, domain 2"/>
    <property type="match status" value="1"/>
</dbReference>
<dbReference type="EC" id="1.-.-.-" evidence="7"/>
<sequence length="466" mass="51454">MAYKKISENDITFLKKTTAPERVYTNQDINDDFTHDEMMEYGKFSPEAVIEVINSHEISLIMRYAYEKNIPVTPRGSGTGLCGGSVALYGGILISLAKMNQILEIDETNLTVTVEPGVLLMDLVKALAGKELFYPPDPGEKTATIGGNVMTNAGGMRAVKYGVTRDYVRGMDIVLPDGEMIKVGGKIAKNSSGYSLKDLFIGSEGTLGIATKITLKLLPLPKKTISLLAPFQSLNDCLNIIPILFKAKIIPTAIELMQKEIIEATEKYLGKFFPDKSADSYLLLSFDGNAIGEVENSSDQAAQVLLNEKAIDVFIADTEERLDAIWTARGAFLEAIKTSTSQIDECDVVVPLDQMREFINYVDRLDDKEKIRIVNFGHAGDGNIHIYLCKDSLSNDEWQIKKDKVMQKMYKKALELGGQVSGEHGIGHAKRAFLAESLGNRSMELNKSIKKVFDPKNILNPGKVCY</sequence>
<organism evidence="7 8">
    <name type="scientific">Atribacter laminatus</name>
    <dbReference type="NCBI Taxonomy" id="2847778"/>
    <lineage>
        <taxon>Bacteria</taxon>
        <taxon>Pseudomonadati</taxon>
        <taxon>Atribacterota</taxon>
        <taxon>Atribacteria</taxon>
        <taxon>Atribacterales</taxon>
        <taxon>Atribacteraceae</taxon>
        <taxon>Atribacter</taxon>
    </lineage>
</organism>
<dbReference type="PANTHER" id="PTHR42934:SF2">
    <property type="entry name" value="GLYCOLATE OXIDASE SUBUNIT GLCD"/>
    <property type="match status" value="1"/>
</dbReference>
<evidence type="ECO:0000256" key="1">
    <source>
        <dbReference type="ARBA" id="ARBA00001974"/>
    </source>
</evidence>
<name>A0A7T1AKL1_ATRLM</name>
<dbReference type="InterPro" id="IPR016164">
    <property type="entry name" value="FAD-linked_Oxase-like_C"/>
</dbReference>
<dbReference type="Proteomes" id="UP000594463">
    <property type="component" value="Chromosome"/>
</dbReference>
<dbReference type="KEGG" id="alam:RT761_00853"/>
<dbReference type="Pfam" id="PF02913">
    <property type="entry name" value="FAD-oxidase_C"/>
    <property type="match status" value="1"/>
</dbReference>
<accession>A0A7T1AKL1</accession>
<dbReference type="PROSITE" id="PS51387">
    <property type="entry name" value="FAD_PCMH"/>
    <property type="match status" value="1"/>
</dbReference>
<dbReference type="Gene3D" id="3.30.465.10">
    <property type="match status" value="1"/>
</dbReference>